<dbReference type="AlphaFoldDB" id="M7NQ69"/>
<dbReference type="Pfam" id="PF02618">
    <property type="entry name" value="YceG"/>
    <property type="match status" value="1"/>
</dbReference>
<organism evidence="8 9">
    <name type="scientific">Cesiribacter andamanensis AMV16</name>
    <dbReference type="NCBI Taxonomy" id="1279009"/>
    <lineage>
        <taxon>Bacteria</taxon>
        <taxon>Pseudomonadati</taxon>
        <taxon>Bacteroidota</taxon>
        <taxon>Cytophagia</taxon>
        <taxon>Cytophagales</taxon>
        <taxon>Cesiribacteraceae</taxon>
        <taxon>Cesiribacter</taxon>
    </lineage>
</organism>
<dbReference type="NCBIfam" id="TIGR00247">
    <property type="entry name" value="endolytic transglycosylase MltG"/>
    <property type="match status" value="1"/>
</dbReference>
<comment type="caution">
    <text evidence="8">The sequence shown here is derived from an EMBL/GenBank/DDBJ whole genome shotgun (WGS) entry which is preliminary data.</text>
</comment>
<protein>
    <recommendedName>
        <fullName evidence="7">Endolytic murein transglycosylase</fullName>
        <ecNumber evidence="7">4.2.2.29</ecNumber>
    </recommendedName>
    <alternativeName>
        <fullName evidence="7">Peptidoglycan lytic transglycosylase</fullName>
    </alternativeName>
    <alternativeName>
        <fullName evidence="7">Peptidoglycan polymerization terminase</fullName>
    </alternativeName>
</protein>
<dbReference type="PANTHER" id="PTHR30518:SF2">
    <property type="entry name" value="ENDOLYTIC MUREIN TRANSGLYCOSYLASE"/>
    <property type="match status" value="1"/>
</dbReference>
<dbReference type="GO" id="GO:0009252">
    <property type="term" value="P:peptidoglycan biosynthetic process"/>
    <property type="evidence" value="ECO:0007669"/>
    <property type="project" value="UniProtKB-UniRule"/>
</dbReference>
<dbReference type="PANTHER" id="PTHR30518">
    <property type="entry name" value="ENDOLYTIC MUREIN TRANSGLYCOSYLASE"/>
    <property type="match status" value="1"/>
</dbReference>
<dbReference type="Proteomes" id="UP000011910">
    <property type="component" value="Unassembled WGS sequence"/>
</dbReference>
<proteinExistence type="inferred from homology"/>
<keyword evidence="2 7" id="KW-0812">Transmembrane</keyword>
<keyword evidence="3 7" id="KW-1133">Transmembrane helix</keyword>
<evidence type="ECO:0000256" key="7">
    <source>
        <dbReference type="HAMAP-Rule" id="MF_02065"/>
    </source>
</evidence>
<dbReference type="OrthoDB" id="9814591at2"/>
<sequence length="345" mass="39948">MFKNKKILLAGLIIFSVLLTSFTFYAWQVLFTPNLQVEREPVSFIIRPGEGFKSVQNRLYDEGIVQEAVSFGFLARLMNYDEQVRPGHYIIEKNMNNLQAVRMLRSGAQTPIRITFNNLRTRQDLAERLGDKLMFSRQEMDSLLSSQAVARAYGFDTATFISMFLPNTYEFYWTTSARDFMDRMKKEYDDFWTEERLQKAEQLGLTPAEVATLASIVRAETNKADEMPRVAGVYLNRLNINMPLQADPTLVFALGDFSIKRILAKDKAIDSPYNTYMYRGLPPGPINMPTITALDAVLNAEKHKYFYFVAREDFSGYHTFSVNYDEHMKNARKYQRALQKRGILR</sequence>
<dbReference type="GO" id="GO:0008932">
    <property type="term" value="F:lytic endotransglycosylase activity"/>
    <property type="evidence" value="ECO:0007669"/>
    <property type="project" value="UniProtKB-UniRule"/>
</dbReference>
<evidence type="ECO:0000256" key="5">
    <source>
        <dbReference type="ARBA" id="ARBA00023239"/>
    </source>
</evidence>
<dbReference type="eggNOG" id="COG1559">
    <property type="taxonomic scope" value="Bacteria"/>
</dbReference>
<keyword evidence="5 7" id="KW-0456">Lyase</keyword>
<dbReference type="Gene3D" id="3.30.1490.480">
    <property type="entry name" value="Endolytic murein transglycosylase"/>
    <property type="match status" value="1"/>
</dbReference>
<evidence type="ECO:0000313" key="8">
    <source>
        <dbReference type="EMBL" id="EMR00669.1"/>
    </source>
</evidence>
<dbReference type="GO" id="GO:0005886">
    <property type="term" value="C:plasma membrane"/>
    <property type="evidence" value="ECO:0007669"/>
    <property type="project" value="UniProtKB-UniRule"/>
</dbReference>
<evidence type="ECO:0000256" key="3">
    <source>
        <dbReference type="ARBA" id="ARBA00022989"/>
    </source>
</evidence>
<comment type="catalytic activity">
    <reaction evidence="7">
        <text>a peptidoglycan chain = a peptidoglycan chain with N-acetyl-1,6-anhydromuramyl-[peptide] at the reducing end + a peptidoglycan chain with N-acetylglucosamine at the non-reducing end.</text>
        <dbReference type="EC" id="4.2.2.29"/>
    </reaction>
</comment>
<keyword evidence="4 7" id="KW-0472">Membrane</keyword>
<reference evidence="8 9" key="1">
    <citation type="journal article" date="2013" name="Genome Announc.">
        <title>Draft Genome Sequence of Cesiribacter andamanensis Strain AMV16T, Isolated from a Soil Sample from a Mud Volcano in the Andaman Islands, India.</title>
        <authorList>
            <person name="Shivaji S."/>
            <person name="Ara S."/>
            <person name="Begum Z."/>
            <person name="Srinivas T.N."/>
            <person name="Singh A."/>
            <person name="Kumar Pinnaka A."/>
        </authorList>
    </citation>
    <scope>NUCLEOTIDE SEQUENCE [LARGE SCALE GENOMIC DNA]</scope>
    <source>
        <strain evidence="8 9">AMV16</strain>
    </source>
</reference>
<evidence type="ECO:0000256" key="4">
    <source>
        <dbReference type="ARBA" id="ARBA00023136"/>
    </source>
</evidence>
<evidence type="ECO:0000256" key="2">
    <source>
        <dbReference type="ARBA" id="ARBA00022692"/>
    </source>
</evidence>
<evidence type="ECO:0000256" key="6">
    <source>
        <dbReference type="ARBA" id="ARBA00023316"/>
    </source>
</evidence>
<dbReference type="Gene3D" id="3.30.160.60">
    <property type="entry name" value="Classic Zinc Finger"/>
    <property type="match status" value="1"/>
</dbReference>
<dbReference type="RefSeq" id="WP_009197585.1">
    <property type="nucleotide sequence ID" value="NZ_AODQ01000213.1"/>
</dbReference>
<keyword evidence="6 7" id="KW-0961">Cell wall biogenesis/degradation</keyword>
<dbReference type="CDD" id="cd08010">
    <property type="entry name" value="MltG_like"/>
    <property type="match status" value="1"/>
</dbReference>
<evidence type="ECO:0000313" key="9">
    <source>
        <dbReference type="Proteomes" id="UP000011910"/>
    </source>
</evidence>
<accession>M7NQ69</accession>
<dbReference type="EMBL" id="AODQ01000213">
    <property type="protein sequence ID" value="EMR00669.1"/>
    <property type="molecule type" value="Genomic_DNA"/>
</dbReference>
<dbReference type="STRING" id="1279009.ADICEAN_04210"/>
<keyword evidence="1 7" id="KW-1003">Cell membrane</keyword>
<comment type="similarity">
    <text evidence="7">Belongs to the transglycosylase MltG family.</text>
</comment>
<name>M7NQ69_9BACT</name>
<dbReference type="GO" id="GO:0071555">
    <property type="term" value="P:cell wall organization"/>
    <property type="evidence" value="ECO:0007669"/>
    <property type="project" value="UniProtKB-KW"/>
</dbReference>
<dbReference type="HAMAP" id="MF_02065">
    <property type="entry name" value="MltG"/>
    <property type="match status" value="1"/>
</dbReference>
<dbReference type="EC" id="4.2.2.29" evidence="7"/>
<gene>
    <name evidence="7" type="primary">mltG</name>
    <name evidence="8" type="ORF">ADICEAN_04210</name>
</gene>
<dbReference type="PATRIC" id="fig|1279009.4.peg.4237"/>
<evidence type="ECO:0000256" key="1">
    <source>
        <dbReference type="ARBA" id="ARBA00022475"/>
    </source>
</evidence>
<comment type="function">
    <text evidence="7">Functions as a peptidoglycan terminase that cleaves nascent peptidoglycan strands endolytically to terminate their elongation.</text>
</comment>
<dbReference type="InterPro" id="IPR003770">
    <property type="entry name" value="MLTG-like"/>
</dbReference>
<feature type="site" description="Important for catalytic activity" evidence="7">
    <location>
        <position position="220"/>
    </location>
</feature>
<keyword evidence="9" id="KW-1185">Reference proteome</keyword>